<dbReference type="Proteomes" id="UP001165986">
    <property type="component" value="Unassembled WGS sequence"/>
</dbReference>
<dbReference type="Pfam" id="PF09250">
    <property type="entry name" value="Prim-Pol"/>
    <property type="match status" value="1"/>
</dbReference>
<accession>A0AA40T2X2</accession>
<evidence type="ECO:0000313" key="3">
    <source>
        <dbReference type="EMBL" id="MBD6619705.1"/>
    </source>
</evidence>
<comment type="caution">
    <text evidence="3">The sequence shown here is derived from an EMBL/GenBank/DDBJ whole genome shotgun (WGS) entry which is preliminary data.</text>
</comment>
<name>A0AA40T2X2_9NOST</name>
<dbReference type="Pfam" id="PF13148">
    <property type="entry name" value="DUF3987"/>
    <property type="match status" value="1"/>
</dbReference>
<gene>
    <name evidence="3" type="ORF">FNW02_28780</name>
</gene>
<proteinExistence type="predicted"/>
<feature type="region of interest" description="Disordered" evidence="1">
    <location>
        <begin position="962"/>
        <end position="983"/>
    </location>
</feature>
<dbReference type="SMART" id="SM00943">
    <property type="entry name" value="Prim-Pol"/>
    <property type="match status" value="1"/>
</dbReference>
<feature type="compositionally biased region" description="Polar residues" evidence="1">
    <location>
        <begin position="34"/>
        <end position="47"/>
    </location>
</feature>
<organism evidence="3 4">
    <name type="scientific">Komarekiella delphini-convector SJRDD-AB1</name>
    <dbReference type="NCBI Taxonomy" id="2593771"/>
    <lineage>
        <taxon>Bacteria</taxon>
        <taxon>Bacillati</taxon>
        <taxon>Cyanobacteriota</taxon>
        <taxon>Cyanophyceae</taxon>
        <taxon>Nostocales</taxon>
        <taxon>Nostocaceae</taxon>
        <taxon>Komarekiella</taxon>
        <taxon>Komarekiella delphini-convector</taxon>
    </lineage>
</organism>
<evidence type="ECO:0000256" key="1">
    <source>
        <dbReference type="SAM" id="MobiDB-lite"/>
    </source>
</evidence>
<feature type="compositionally biased region" description="Polar residues" evidence="1">
    <location>
        <begin position="966"/>
        <end position="983"/>
    </location>
</feature>
<sequence>MQHPQPALTSVSLPRQPVANVDFPQFSDNPPPNTSLNKHSVQEQSHNPTDKLLTGLEVLPQEWALTPVNGNKQPYRENWQNEQPITREKLIAMIKSGLPQGYGLRTGKWSVGILAIDADGQAAHEKLNQLGGLPKTVAFTSGKSGRCQYLVRVPKEYWSVVKTQKINTGVKGENGKDQLLEFRWTGCQSVLPPSVHPETGQYNWVNSPEDCEIVQCPTWVIELFQTKAQATETFSHLYSTGDVPLYECLSKDDRALIDHGTGEGERDDKGAKLARNLIGTALRLNHLGHRFEGEPRALLDIYCSRCTPPLDEKDADRIWKSALKSNPTATLSDDYLNNCIKAWHRQQTKEKSPQAERTIASNSNVIPHPTARLTSDELVKEINVLIDSECSQSEVKVKLGELSARSNNRKVIDIYNARLKEREQAFDREMATKQLPTLLEAQKARLNPNQLLWGDGGKLASLMDSVALAMPISPELLLTTLFPVAGSRIGTSSRLVVNPATGYTVTSIFWTCVVASSGSLKTPSQQVIIKPLNKLEAIEYEKWQQAKDDYKQQLKRCAKGDELPDEPAPRKRFIIQGCTAEARMKIHGENKRGILYHRDEWAGFITGRNKYRAGKGDDSQLDLSEFNGEALFKDVVDSDKCIYLERSAISRTGNTQPEVLKQFQSQQNFADFAGEFARWLFCLRESPVAYIDLFKDNDETGQQLEQEFISLYKALGRLPERDYFLSDKAKEIYQAYQHKLMHWLQAEEHPGLKNTYPKFQTYLGRFALWLHLVNAVLAGESTPHQFINGQIMAVACRVIDFYLAQARLLYALNSDQQSLAGNFLKIKEYIDKHPSGVTVRQIKAGIKAMQKVPSSEIEQDCQSLIRTGVIKQVAKHYIPNLSKNVDFVDSLLTRDQQPQTIDVYELQKNVDFVDQFVHDSKKQDYLDEHLNNFEKTDFIENLVNTGQQNSETGLQHEVERVDHGSTKGQQKVNKVNTNSETTSQQEVKRVDQWSTSDQQTVNKVNAGHGFKKGDRVAFHEGDKNWQRGTIKDCIYESGYFVRATIEYYAFKKNRTVVICREDWLKFCDRRYNKMMASGK</sequence>
<feature type="domain" description="DNA primase/polymerase bifunctional N-terminal" evidence="2">
    <location>
        <begin position="55"/>
        <end position="220"/>
    </location>
</feature>
<dbReference type="EMBL" id="VJXY01000046">
    <property type="protein sequence ID" value="MBD6619705.1"/>
    <property type="molecule type" value="Genomic_DNA"/>
</dbReference>
<dbReference type="AlphaFoldDB" id="A0AA40T2X2"/>
<reference evidence="3" key="1">
    <citation type="submission" date="2019-07" db="EMBL/GenBank/DDBJ databases">
        <title>Toxilogical consequences of a new and cryptic species of cyanobacteria (Komarekiella delphini-convector) recovered from the epidermis of a bottlenose dolphin and 1500 ft. in the air.</title>
        <authorList>
            <person name="Brown A.O."/>
            <person name="Dvorak P."/>
            <person name="Villanueva C.D."/>
            <person name="Foss A.J."/>
            <person name="Garvey A.D."/>
            <person name="Gibson Q.A."/>
            <person name="Johansen J.R."/>
            <person name="Casamatta D.A."/>
        </authorList>
    </citation>
    <scope>NUCLEOTIDE SEQUENCE</scope>
    <source>
        <strain evidence="3">SJRDD-AB1</strain>
    </source>
</reference>
<evidence type="ECO:0000313" key="4">
    <source>
        <dbReference type="Proteomes" id="UP001165986"/>
    </source>
</evidence>
<dbReference type="InterPro" id="IPR025048">
    <property type="entry name" value="DUF3987"/>
</dbReference>
<evidence type="ECO:0000259" key="2">
    <source>
        <dbReference type="SMART" id="SM00943"/>
    </source>
</evidence>
<keyword evidence="4" id="KW-1185">Reference proteome</keyword>
<protein>
    <submittedName>
        <fullName evidence="3">DUF3987 domain-containing protein</fullName>
    </submittedName>
</protein>
<dbReference type="InterPro" id="IPR015330">
    <property type="entry name" value="DNA_primase/pol_bifunc_N"/>
</dbReference>
<dbReference type="RefSeq" id="WP_191760898.1">
    <property type="nucleotide sequence ID" value="NZ_VJXY01000046.1"/>
</dbReference>
<dbReference type="CDD" id="cd04859">
    <property type="entry name" value="Prim_Pol"/>
    <property type="match status" value="1"/>
</dbReference>
<feature type="region of interest" description="Disordered" evidence="1">
    <location>
        <begin position="1"/>
        <end position="47"/>
    </location>
</feature>